<dbReference type="PANTHER" id="PTHR42853:SF3">
    <property type="entry name" value="ACETYL-COENZYME A CARBOXYLASE CARBOXYL TRANSFERASE SUBUNIT ALPHA, CHLOROPLASTIC"/>
    <property type="match status" value="1"/>
</dbReference>
<evidence type="ECO:0000256" key="3">
    <source>
        <dbReference type="ARBA" id="ARBA00022516"/>
    </source>
</evidence>
<keyword evidence="13" id="KW-1185">Reference proteome</keyword>
<evidence type="ECO:0000259" key="11">
    <source>
        <dbReference type="PROSITE" id="PS50989"/>
    </source>
</evidence>
<dbReference type="EC" id="2.1.3.15" evidence="2"/>
<reference evidence="12" key="1">
    <citation type="submission" date="2021-03" db="EMBL/GenBank/DDBJ databases">
        <title>Proteiniclasticum marinus sp. nov., isolated from tidal flat sediment.</title>
        <authorList>
            <person name="Namirimu T."/>
            <person name="Yang J.-A."/>
            <person name="Yang S.-H."/>
            <person name="Kim Y.-J."/>
            <person name="Kwon K.K."/>
        </authorList>
    </citation>
    <scope>NUCLEOTIDE SEQUENCE</scope>
    <source>
        <strain evidence="12">SCR006</strain>
    </source>
</reference>
<evidence type="ECO:0000256" key="4">
    <source>
        <dbReference type="ARBA" id="ARBA00022679"/>
    </source>
</evidence>
<comment type="catalytic activity">
    <reaction evidence="10">
        <text>N(6)-carboxybiotinyl-L-lysyl-[protein] + acetyl-CoA = N(6)-biotinyl-L-lysyl-[protein] + malonyl-CoA</text>
        <dbReference type="Rhea" id="RHEA:54728"/>
        <dbReference type="Rhea" id="RHEA-COMP:10505"/>
        <dbReference type="Rhea" id="RHEA-COMP:10506"/>
        <dbReference type="ChEBI" id="CHEBI:57288"/>
        <dbReference type="ChEBI" id="CHEBI:57384"/>
        <dbReference type="ChEBI" id="CHEBI:83144"/>
        <dbReference type="ChEBI" id="CHEBI:83145"/>
        <dbReference type="EC" id="2.1.3.15"/>
    </reaction>
</comment>
<keyword evidence="6" id="KW-0276">Fatty acid metabolism</keyword>
<evidence type="ECO:0000256" key="5">
    <source>
        <dbReference type="ARBA" id="ARBA00022741"/>
    </source>
</evidence>
<dbReference type="Gene3D" id="3.90.226.10">
    <property type="entry name" value="2-enoyl-CoA Hydratase, Chain A, domain 1"/>
    <property type="match status" value="1"/>
</dbReference>
<dbReference type="PRINTS" id="PR01069">
    <property type="entry name" value="ACCCTRFRASEA"/>
</dbReference>
<keyword evidence="4 12" id="KW-0808">Transferase</keyword>
<dbReference type="InterPro" id="IPR029045">
    <property type="entry name" value="ClpP/crotonase-like_dom_sf"/>
</dbReference>
<dbReference type="GO" id="GO:0016743">
    <property type="term" value="F:carboxyl- or carbamoyltransferase activity"/>
    <property type="evidence" value="ECO:0007669"/>
    <property type="project" value="InterPro"/>
</dbReference>
<proteinExistence type="predicted"/>
<dbReference type="InterPro" id="IPR001095">
    <property type="entry name" value="Acetyl_CoA_COase_a_su"/>
</dbReference>
<keyword evidence="8" id="KW-0443">Lipid metabolism</keyword>
<evidence type="ECO:0000256" key="8">
    <source>
        <dbReference type="ARBA" id="ARBA00023098"/>
    </source>
</evidence>
<dbReference type="EMBL" id="JAFNJU010000009">
    <property type="protein sequence ID" value="MBO1265690.1"/>
    <property type="molecule type" value="Genomic_DNA"/>
</dbReference>
<dbReference type="GO" id="GO:0005524">
    <property type="term" value="F:ATP binding"/>
    <property type="evidence" value="ECO:0007669"/>
    <property type="project" value="UniProtKB-KW"/>
</dbReference>
<name>A0A939HC91_9CLOT</name>
<keyword evidence="7" id="KW-0067">ATP-binding</keyword>
<dbReference type="PROSITE" id="PS50989">
    <property type="entry name" value="COA_CT_CTER"/>
    <property type="match status" value="1"/>
</dbReference>
<dbReference type="GO" id="GO:0006633">
    <property type="term" value="P:fatty acid biosynthetic process"/>
    <property type="evidence" value="ECO:0007669"/>
    <property type="project" value="UniProtKB-KW"/>
</dbReference>
<dbReference type="GO" id="GO:0009317">
    <property type="term" value="C:acetyl-CoA carboxylase complex"/>
    <property type="evidence" value="ECO:0007669"/>
    <property type="project" value="InterPro"/>
</dbReference>
<comment type="pathway">
    <text evidence="1">Lipid metabolism; malonyl-CoA biosynthesis; malonyl-CoA from acetyl-CoA: step 1/1.</text>
</comment>
<feature type="domain" description="CoA carboxyltransferase C-terminal" evidence="11">
    <location>
        <begin position="1"/>
        <end position="238"/>
    </location>
</feature>
<organism evidence="12 13">
    <name type="scientific">Proteiniclasticum aestuarii</name>
    <dbReference type="NCBI Taxonomy" id="2817862"/>
    <lineage>
        <taxon>Bacteria</taxon>
        <taxon>Bacillati</taxon>
        <taxon>Bacillota</taxon>
        <taxon>Clostridia</taxon>
        <taxon>Eubacteriales</taxon>
        <taxon>Clostridiaceae</taxon>
        <taxon>Proteiniclasticum</taxon>
    </lineage>
</organism>
<evidence type="ECO:0000313" key="12">
    <source>
        <dbReference type="EMBL" id="MBO1265690.1"/>
    </source>
</evidence>
<dbReference type="Proteomes" id="UP000664218">
    <property type="component" value="Unassembled WGS sequence"/>
</dbReference>
<dbReference type="NCBIfam" id="TIGR00513">
    <property type="entry name" value="accA"/>
    <property type="match status" value="1"/>
</dbReference>
<evidence type="ECO:0000256" key="7">
    <source>
        <dbReference type="ARBA" id="ARBA00022840"/>
    </source>
</evidence>
<dbReference type="PANTHER" id="PTHR42853">
    <property type="entry name" value="ACETYL-COENZYME A CARBOXYLASE CARBOXYL TRANSFERASE SUBUNIT ALPHA"/>
    <property type="match status" value="1"/>
</dbReference>
<keyword evidence="3" id="KW-0444">Lipid biosynthesis</keyword>
<accession>A0A939HC91</accession>
<evidence type="ECO:0000256" key="9">
    <source>
        <dbReference type="ARBA" id="ARBA00023160"/>
    </source>
</evidence>
<dbReference type="RefSeq" id="WP_207600215.1">
    <property type="nucleotide sequence ID" value="NZ_JAFNJU010000009.1"/>
</dbReference>
<dbReference type="NCBIfam" id="NF041504">
    <property type="entry name" value="AccA_sub"/>
    <property type="match status" value="1"/>
</dbReference>
<dbReference type="Pfam" id="PF03255">
    <property type="entry name" value="ACCA"/>
    <property type="match status" value="1"/>
</dbReference>
<sequence length="267" mass="29633">MSAWDKVQKARAKDRPLPLDYVSSIMDDFTELRGDRLYGDDQAVVAGLAFFKGRPVTVICITRGKDIEENIIRNFGSPNPEGYRKALRLMKASEKFSRPVVMFIDTKGAGCAVEAEERGQGEAIARCLYESASLKVPMISFITGEGGSGGALALASGDEVHMLENAIYSILSPEGFSSILYKNPGKAKEASEIMKITAEDLLNLGIIEGIISEKEDINEHMEEVMEDVSETISRFLDRAGKVSSEELVLKRYERFRSFGKVYWKPEL</sequence>
<evidence type="ECO:0000313" key="13">
    <source>
        <dbReference type="Proteomes" id="UP000664218"/>
    </source>
</evidence>
<evidence type="ECO:0000256" key="10">
    <source>
        <dbReference type="ARBA" id="ARBA00049152"/>
    </source>
</evidence>
<evidence type="ECO:0000256" key="6">
    <source>
        <dbReference type="ARBA" id="ARBA00022832"/>
    </source>
</evidence>
<dbReference type="GO" id="GO:0003989">
    <property type="term" value="F:acetyl-CoA carboxylase activity"/>
    <property type="evidence" value="ECO:0007669"/>
    <property type="project" value="InterPro"/>
</dbReference>
<keyword evidence="5" id="KW-0547">Nucleotide-binding</keyword>
<keyword evidence="9" id="KW-0275">Fatty acid biosynthesis</keyword>
<dbReference type="AlphaFoldDB" id="A0A939HC91"/>
<dbReference type="SUPFAM" id="SSF52096">
    <property type="entry name" value="ClpP/crotonase"/>
    <property type="match status" value="1"/>
</dbReference>
<evidence type="ECO:0000256" key="2">
    <source>
        <dbReference type="ARBA" id="ARBA00011883"/>
    </source>
</evidence>
<dbReference type="InterPro" id="IPR011763">
    <property type="entry name" value="COA_CT_C"/>
</dbReference>
<protein>
    <recommendedName>
        <fullName evidence="2">acetyl-CoA carboxytransferase</fullName>
        <ecNumber evidence="2">2.1.3.15</ecNumber>
    </recommendedName>
</protein>
<evidence type="ECO:0000256" key="1">
    <source>
        <dbReference type="ARBA" id="ARBA00004956"/>
    </source>
</evidence>
<comment type="caution">
    <text evidence="12">The sequence shown here is derived from an EMBL/GenBank/DDBJ whole genome shotgun (WGS) entry which is preliminary data.</text>
</comment>
<gene>
    <name evidence="12" type="primary">accA</name>
    <name evidence="12" type="ORF">J3A84_11680</name>
</gene>